<sequence>MIQTSLLATGHADLVTFATCSADQKVKLFRKSADGTWDAETEWKAHDAPILHLSFAHPIHGSLLATCSHDRTVRIWEELPLSNASATAPRWAERGILSGAKGSVRAVEFAPPNPSVGMRVGSIATDGHLRIHTSLDPELSDWSLQHDVHVPSLSGGDEGGAFPPVTVDGAGANELSTGGWGLSWCKERWWGSVLAAFAGTSPAVKVIQLDPQPRTLAVLKPQSTSPLTSVAWAPSCGRSYHLLATGARDGTVRIWQLAPPEDESGKQWSSEMIAEFPKGARVSMVAWNATGTTLTTSDDEGVIRIYKPTYAKNWKLLGKMTAEDPMSQPQTGEA</sequence>
<dbReference type="GO" id="GO:0015031">
    <property type="term" value="P:protein transport"/>
    <property type="evidence" value="ECO:0007669"/>
    <property type="project" value="UniProtKB-KW"/>
</dbReference>
<dbReference type="PROSITE" id="PS50082">
    <property type="entry name" value="WD_REPEATS_2"/>
    <property type="match status" value="2"/>
</dbReference>
<dbReference type="PANTHER" id="PTHR11024:SF3">
    <property type="entry name" value="NUCLEOPORIN SEH1"/>
    <property type="match status" value="1"/>
</dbReference>
<dbReference type="VEuPathDB" id="FungiDB:A1Q1_04331"/>
<keyword evidence="9" id="KW-0906">Nuclear pore complex</keyword>
<evidence type="ECO:0000256" key="11">
    <source>
        <dbReference type="PROSITE-ProRule" id="PRU00221"/>
    </source>
</evidence>
<evidence type="ECO:0000256" key="2">
    <source>
        <dbReference type="ARBA" id="ARBA00010102"/>
    </source>
</evidence>
<evidence type="ECO:0000256" key="7">
    <source>
        <dbReference type="ARBA" id="ARBA00022927"/>
    </source>
</evidence>
<keyword evidence="5" id="KW-0677">Repeat</keyword>
<evidence type="ECO:0000313" key="12">
    <source>
        <dbReference type="EMBL" id="EJT46939.1"/>
    </source>
</evidence>
<keyword evidence="8" id="KW-0811">Translocation</keyword>
<dbReference type="GO" id="GO:0034198">
    <property type="term" value="P:cellular response to amino acid starvation"/>
    <property type="evidence" value="ECO:0007669"/>
    <property type="project" value="TreeGrafter"/>
</dbReference>
<evidence type="ECO:0000256" key="8">
    <source>
        <dbReference type="ARBA" id="ARBA00023010"/>
    </source>
</evidence>
<dbReference type="GO" id="GO:0051028">
    <property type="term" value="P:mRNA transport"/>
    <property type="evidence" value="ECO:0007669"/>
    <property type="project" value="UniProtKB-KW"/>
</dbReference>
<evidence type="ECO:0000256" key="5">
    <source>
        <dbReference type="ARBA" id="ARBA00022737"/>
    </source>
</evidence>
<dbReference type="GeneID" id="25987844"/>
<dbReference type="Pfam" id="PF00400">
    <property type="entry name" value="WD40"/>
    <property type="match status" value="2"/>
</dbReference>
<dbReference type="GO" id="GO:1904263">
    <property type="term" value="P:positive regulation of TORC1 signaling"/>
    <property type="evidence" value="ECO:0007669"/>
    <property type="project" value="TreeGrafter"/>
</dbReference>
<evidence type="ECO:0000256" key="3">
    <source>
        <dbReference type="ARBA" id="ARBA00022448"/>
    </source>
</evidence>
<dbReference type="RefSeq" id="XP_014178183.1">
    <property type="nucleotide sequence ID" value="XM_014322708.1"/>
</dbReference>
<protein>
    <submittedName>
        <fullName evidence="12">Nuclear pore protein seh1</fullName>
    </submittedName>
</protein>
<dbReference type="AlphaFoldDB" id="J6ER11"/>
<dbReference type="Proteomes" id="UP000002748">
    <property type="component" value="Unassembled WGS sequence"/>
</dbReference>
<feature type="repeat" description="WD" evidence="11">
    <location>
        <begin position="220"/>
        <end position="257"/>
    </location>
</feature>
<dbReference type="GO" id="GO:0031080">
    <property type="term" value="C:nuclear pore outer ring"/>
    <property type="evidence" value="ECO:0007669"/>
    <property type="project" value="TreeGrafter"/>
</dbReference>
<evidence type="ECO:0000256" key="4">
    <source>
        <dbReference type="ARBA" id="ARBA00022574"/>
    </source>
</evidence>
<dbReference type="PROSITE" id="PS50294">
    <property type="entry name" value="WD_REPEATS_REGION"/>
    <property type="match status" value="1"/>
</dbReference>
<accession>J6ER11</accession>
<keyword evidence="10" id="KW-0539">Nucleus</keyword>
<dbReference type="SUPFAM" id="SSF50978">
    <property type="entry name" value="WD40 repeat-like"/>
    <property type="match status" value="1"/>
</dbReference>
<dbReference type="InterPro" id="IPR037363">
    <property type="entry name" value="Sec13/Seh1_fam"/>
</dbReference>
<dbReference type="GO" id="GO:0005198">
    <property type="term" value="F:structural molecule activity"/>
    <property type="evidence" value="ECO:0007669"/>
    <property type="project" value="InterPro"/>
</dbReference>
<comment type="similarity">
    <text evidence="2">Belongs to the WD repeat SEC13 family.</text>
</comment>
<evidence type="ECO:0000313" key="13">
    <source>
        <dbReference type="Proteomes" id="UP000002748"/>
    </source>
</evidence>
<dbReference type="InterPro" id="IPR036322">
    <property type="entry name" value="WD40_repeat_dom_sf"/>
</dbReference>
<evidence type="ECO:0000256" key="10">
    <source>
        <dbReference type="ARBA" id="ARBA00023242"/>
    </source>
</evidence>
<dbReference type="InterPro" id="IPR001680">
    <property type="entry name" value="WD40_rpt"/>
</dbReference>
<dbReference type="SMART" id="SM00320">
    <property type="entry name" value="WD40"/>
    <property type="match status" value="4"/>
</dbReference>
<dbReference type="OrthoDB" id="5566198at2759"/>
<evidence type="ECO:0000256" key="6">
    <source>
        <dbReference type="ARBA" id="ARBA00022816"/>
    </source>
</evidence>
<dbReference type="PANTHER" id="PTHR11024">
    <property type="entry name" value="NUCLEAR PORE COMPLEX PROTEIN SEC13 / SEH1 FAMILY MEMBER"/>
    <property type="match status" value="1"/>
</dbReference>
<keyword evidence="7" id="KW-0653">Protein transport</keyword>
<dbReference type="KEGG" id="tasa:A1Q1_04331"/>
<evidence type="ECO:0000256" key="1">
    <source>
        <dbReference type="ARBA" id="ARBA00004567"/>
    </source>
</evidence>
<dbReference type="GO" id="GO:0035859">
    <property type="term" value="C:Seh1-associated complex"/>
    <property type="evidence" value="ECO:0007669"/>
    <property type="project" value="TreeGrafter"/>
</dbReference>
<dbReference type="InterPro" id="IPR015943">
    <property type="entry name" value="WD40/YVTN_repeat-like_dom_sf"/>
</dbReference>
<dbReference type="HOGENOM" id="CLU_032441_1_1_1"/>
<keyword evidence="4 11" id="KW-0853">WD repeat</keyword>
<reference evidence="12 13" key="1">
    <citation type="journal article" date="2012" name="Eukaryot. Cell">
        <title>Draft genome sequence of CBS 2479, the standard type strain of Trichosporon asahii.</title>
        <authorList>
            <person name="Yang R.Y."/>
            <person name="Li H.T."/>
            <person name="Zhu H."/>
            <person name="Zhou G.P."/>
            <person name="Wang M."/>
            <person name="Wang L."/>
        </authorList>
    </citation>
    <scope>NUCLEOTIDE SEQUENCE [LARGE SCALE GENOMIC DNA]</scope>
    <source>
        <strain evidence="13">ATCC 90039 / CBS 2479 / JCM 2466 / KCTC 7840 / NCYC 2677 / UAMH 7654</strain>
    </source>
</reference>
<proteinExistence type="inferred from homology"/>
<feature type="repeat" description="WD" evidence="11">
    <location>
        <begin position="43"/>
        <end position="77"/>
    </location>
</feature>
<gene>
    <name evidence="12" type="ORF">A1Q1_04331</name>
</gene>
<comment type="subcellular location">
    <subcellularLocation>
        <location evidence="1">Nucleus</location>
        <location evidence="1">Nuclear pore complex</location>
    </subcellularLocation>
</comment>
<keyword evidence="6" id="KW-0509">mRNA transport</keyword>
<dbReference type="EMBL" id="ALBS01000269">
    <property type="protein sequence ID" value="EJT46939.1"/>
    <property type="molecule type" value="Genomic_DNA"/>
</dbReference>
<evidence type="ECO:0000256" key="9">
    <source>
        <dbReference type="ARBA" id="ARBA00023132"/>
    </source>
</evidence>
<organism evidence="12 13">
    <name type="scientific">Trichosporon asahii var. asahii (strain ATCC 90039 / CBS 2479 / JCM 2466 / KCTC 7840 / NBRC 103889/ NCYC 2677 / UAMH 7654)</name>
    <name type="common">Yeast</name>
    <dbReference type="NCBI Taxonomy" id="1186058"/>
    <lineage>
        <taxon>Eukaryota</taxon>
        <taxon>Fungi</taxon>
        <taxon>Dikarya</taxon>
        <taxon>Basidiomycota</taxon>
        <taxon>Agaricomycotina</taxon>
        <taxon>Tremellomycetes</taxon>
        <taxon>Trichosporonales</taxon>
        <taxon>Trichosporonaceae</taxon>
        <taxon>Trichosporon</taxon>
    </lineage>
</organism>
<dbReference type="Gene3D" id="2.130.10.10">
    <property type="entry name" value="YVTN repeat-like/Quinoprotein amine dehydrogenase"/>
    <property type="match status" value="1"/>
</dbReference>
<name>J6ER11_TRIAS</name>
<comment type="caution">
    <text evidence="12">The sequence shown here is derived from an EMBL/GenBank/DDBJ whole genome shotgun (WGS) entry which is preliminary data.</text>
</comment>
<keyword evidence="3" id="KW-0813">Transport</keyword>